<dbReference type="AlphaFoldDB" id="A0A1C3X7F6"/>
<dbReference type="PANTHER" id="PTHR34180:SF1">
    <property type="entry name" value="BETA-ALANYL-DOPAMINE_CARCININE HYDROLASE"/>
    <property type="match status" value="1"/>
</dbReference>
<name>A0A1C3X7F6_9HYPH</name>
<dbReference type="Proteomes" id="UP000199205">
    <property type="component" value="Unassembled WGS sequence"/>
</dbReference>
<feature type="domain" description="Peptidase C45 hydrolase" evidence="1">
    <location>
        <begin position="121"/>
        <end position="335"/>
    </location>
</feature>
<dbReference type="EMBL" id="JACHBG010000037">
    <property type="protein sequence ID" value="MBB6489352.1"/>
    <property type="molecule type" value="Genomic_DNA"/>
</dbReference>
<keyword evidence="3" id="KW-0808">Transferase</keyword>
<reference evidence="3 4" key="1">
    <citation type="submission" date="2016-08" db="EMBL/GenBank/DDBJ databases">
        <authorList>
            <person name="Seilhamer J.J."/>
        </authorList>
    </citation>
    <scope>NUCLEOTIDE SEQUENCE [LARGE SCALE GENOMIC DNA]</scope>
    <source>
        <strain evidence="3 4">P1-7</strain>
    </source>
</reference>
<evidence type="ECO:0000313" key="4">
    <source>
        <dbReference type="Proteomes" id="UP000199205"/>
    </source>
</evidence>
<dbReference type="EMBL" id="FMAF01000027">
    <property type="protein sequence ID" value="SCB48129.1"/>
    <property type="molecule type" value="Genomic_DNA"/>
</dbReference>
<evidence type="ECO:0000313" key="5">
    <source>
        <dbReference type="Proteomes" id="UP000565576"/>
    </source>
</evidence>
<dbReference type="InterPro" id="IPR047794">
    <property type="entry name" value="C45_proenzyme-like"/>
</dbReference>
<dbReference type="GO" id="GO:0016740">
    <property type="term" value="F:transferase activity"/>
    <property type="evidence" value="ECO:0007669"/>
    <property type="project" value="UniProtKB-KW"/>
</dbReference>
<dbReference type="InterPro" id="IPR005079">
    <property type="entry name" value="Peptidase_C45_hydrolase"/>
</dbReference>
<evidence type="ECO:0000313" key="3">
    <source>
        <dbReference type="EMBL" id="SCB48129.1"/>
    </source>
</evidence>
<dbReference type="Gene3D" id="3.60.60.10">
    <property type="entry name" value="Penicillin V Acylase, Chain A"/>
    <property type="match status" value="1"/>
</dbReference>
<dbReference type="Gene3D" id="1.10.10.2120">
    <property type="match status" value="1"/>
</dbReference>
<accession>A0A1C3X7F6</accession>
<dbReference type="OrthoDB" id="6793339at2"/>
<sequence length="351" mass="38209">MSKNPISRVRAKGDAFSIGVTLGRASASAFRERVLHTEEYRALDTRWRRSAYLKALEAAARATYPRFVREIEGIAEGAGQDFDSIFLWNCRGDLRLPEDVSPATGSVAANGCTTLLLPAQDDRPAIIAHNEDGDQALLGACFWVEVEPDEGPAWASFMYPGMLPGHTFGFNEMGLVQTINNITAHDLQPGVPRHIICRAILDSRSLCDAVEILKRKDRASGFHHNLGETKTRRLVSIEAPASGCAIREAVTPQGHANHLIFEEFAQLEQTISASSRDRQAAVDRVTAGQRLAEDAEVALFDETVPIYKNGTIDGSQTLAMGVFALSADRVDWSVHAAPNECDVLGGTVLVK</sequence>
<dbReference type="Pfam" id="PF03417">
    <property type="entry name" value="AAT"/>
    <property type="match status" value="1"/>
</dbReference>
<proteinExistence type="predicted"/>
<evidence type="ECO:0000259" key="1">
    <source>
        <dbReference type="Pfam" id="PF03417"/>
    </source>
</evidence>
<dbReference type="NCBIfam" id="NF040521">
    <property type="entry name" value="C45_proenzyme"/>
    <property type="match status" value="1"/>
</dbReference>
<protein>
    <submittedName>
        <fullName evidence="3">Acyl-coenzyme A:6-aminopenicillanic acid acyl-transferase</fullName>
    </submittedName>
</protein>
<dbReference type="InterPro" id="IPR047801">
    <property type="entry name" value="Peptidase_C45"/>
</dbReference>
<dbReference type="Proteomes" id="UP000565576">
    <property type="component" value="Unassembled WGS sequence"/>
</dbReference>
<dbReference type="RefSeq" id="WP_004128892.1">
    <property type="nucleotide sequence ID" value="NZ_FMAF01000027.1"/>
</dbReference>
<reference evidence="2 5" key="2">
    <citation type="submission" date="2020-08" db="EMBL/GenBank/DDBJ databases">
        <title>Genomic Encyclopedia of Type Strains, Phase IV (KMG-V): Genome sequencing to study the core and pangenomes of soil and plant-associated prokaryotes.</title>
        <authorList>
            <person name="Whitman W."/>
        </authorList>
    </citation>
    <scope>NUCLEOTIDE SEQUENCE [LARGE SCALE GENOMIC DNA]</scope>
    <source>
        <strain evidence="2 5">SEMIA 4060</strain>
    </source>
</reference>
<gene>
    <name evidence="3" type="ORF">GA0061101_12717</name>
    <name evidence="2" type="ORF">GGD46_006679</name>
</gene>
<evidence type="ECO:0000313" key="2">
    <source>
        <dbReference type="EMBL" id="MBB6489352.1"/>
    </source>
</evidence>
<organism evidence="3 4">
    <name type="scientific">Rhizobium lusitanum</name>
    <dbReference type="NCBI Taxonomy" id="293958"/>
    <lineage>
        <taxon>Bacteria</taxon>
        <taxon>Pseudomonadati</taxon>
        <taxon>Pseudomonadota</taxon>
        <taxon>Alphaproteobacteria</taxon>
        <taxon>Hyphomicrobiales</taxon>
        <taxon>Rhizobiaceae</taxon>
        <taxon>Rhizobium/Agrobacterium group</taxon>
        <taxon>Rhizobium</taxon>
    </lineage>
</organism>
<dbReference type="PANTHER" id="PTHR34180">
    <property type="entry name" value="PEPTIDASE C45"/>
    <property type="match status" value="1"/>
</dbReference>